<feature type="region of interest" description="Disordered" evidence="1">
    <location>
        <begin position="290"/>
        <end position="309"/>
    </location>
</feature>
<proteinExistence type="predicted"/>
<accession>A0A6B0GJT3</accession>
<feature type="compositionally biased region" description="Low complexity" evidence="1">
    <location>
        <begin position="296"/>
        <end position="309"/>
    </location>
</feature>
<dbReference type="Proteomes" id="UP000451471">
    <property type="component" value="Unassembled WGS sequence"/>
</dbReference>
<keyword evidence="3" id="KW-1185">Reference proteome</keyword>
<protein>
    <submittedName>
        <fullName evidence="2">Uncharacterized protein</fullName>
    </submittedName>
</protein>
<dbReference type="EMBL" id="WSZK01000017">
    <property type="protein sequence ID" value="MWG35102.1"/>
    <property type="molecule type" value="Genomic_DNA"/>
</dbReference>
<gene>
    <name evidence="2" type="ORF">GQS65_11485</name>
</gene>
<comment type="caution">
    <text evidence="2">The sequence shown here is derived from an EMBL/GenBank/DDBJ whole genome shotgun (WGS) entry which is preliminary data.</text>
</comment>
<name>A0A6B0GJT3_9EURY</name>
<feature type="region of interest" description="Disordered" evidence="1">
    <location>
        <begin position="26"/>
        <end position="52"/>
    </location>
</feature>
<evidence type="ECO:0000313" key="2">
    <source>
        <dbReference type="EMBL" id="MWG35102.1"/>
    </source>
</evidence>
<evidence type="ECO:0000256" key="1">
    <source>
        <dbReference type="SAM" id="MobiDB-lite"/>
    </source>
</evidence>
<organism evidence="2 3">
    <name type="scientific">Halomarina oriensis</name>
    <dbReference type="NCBI Taxonomy" id="671145"/>
    <lineage>
        <taxon>Archaea</taxon>
        <taxon>Methanobacteriati</taxon>
        <taxon>Methanobacteriota</taxon>
        <taxon>Stenosarchaea group</taxon>
        <taxon>Halobacteria</taxon>
        <taxon>Halobacteriales</taxon>
        <taxon>Natronomonadaceae</taxon>
        <taxon>Halomarina</taxon>
    </lineage>
</organism>
<evidence type="ECO:0000313" key="3">
    <source>
        <dbReference type="Proteomes" id="UP000451471"/>
    </source>
</evidence>
<reference evidence="2 3" key="1">
    <citation type="submission" date="2019-12" db="EMBL/GenBank/DDBJ databases">
        <title>Halocatena pleomorpha gen. nov. sp. nov., an extremely halophilic archaeon of family Halobacteriaceae isolated from saltpan soil.</title>
        <authorList>
            <person name="Pal Y."/>
            <person name="Verma A."/>
            <person name="Krishnamurthi S."/>
            <person name="Kumar P."/>
        </authorList>
    </citation>
    <scope>NUCLEOTIDE SEQUENCE [LARGE SCALE GENOMIC DNA]</scope>
    <source>
        <strain evidence="2 3">JCM 16495</strain>
    </source>
</reference>
<dbReference type="AlphaFoldDB" id="A0A6B0GJT3"/>
<feature type="compositionally biased region" description="Low complexity" evidence="1">
    <location>
        <begin position="33"/>
        <end position="49"/>
    </location>
</feature>
<dbReference type="RefSeq" id="WP_158204789.1">
    <property type="nucleotide sequence ID" value="NZ_WSZK01000017.1"/>
</dbReference>
<dbReference type="PROSITE" id="PS51257">
    <property type="entry name" value="PROKAR_LIPOPROTEIN"/>
    <property type="match status" value="1"/>
</dbReference>
<sequence length="309" mass="31013">MSLRRRDILTIGSASAVAALAGCLGSTDDDTSGNDSTNDSANDSSAGSNQSVDEFETTDLGQDVSVDGTSVAVSAPDVRTSLVSETGRKEFALTNSVGSHYLLVRVDAGEGGPAPETFTLVTESSGNYDPSTPTNGNPLAERGAAYDPENGVSGGWLAFTVPGGIDYSSAAVAVDGTETGWALGEAVVSSLSEAVPSFTLESVDAPESVSAGTQFDVTVTVANGSSTDGTLRGLVDMSTPNSTVKPFSVDVAGGETATYTEQFFAPTTAEEVAFTLRTDGGNQSVSIAIEGGGANGTNASGNATNSTGN</sequence>